<dbReference type="AlphaFoldDB" id="A0A2V4AVP4"/>
<evidence type="ECO:0000313" key="2">
    <source>
        <dbReference type="Proteomes" id="UP000249915"/>
    </source>
</evidence>
<dbReference type="InterPro" id="IPR054202">
    <property type="entry name" value="DUF6907"/>
</dbReference>
<organism evidence="1 2">
    <name type="scientific">Prauserella muralis</name>
    <dbReference type="NCBI Taxonomy" id="588067"/>
    <lineage>
        <taxon>Bacteria</taxon>
        <taxon>Bacillati</taxon>
        <taxon>Actinomycetota</taxon>
        <taxon>Actinomycetes</taxon>
        <taxon>Pseudonocardiales</taxon>
        <taxon>Pseudonocardiaceae</taxon>
        <taxon>Prauserella</taxon>
    </lineage>
</organism>
<dbReference type="RefSeq" id="WP_112282532.1">
    <property type="nucleotide sequence ID" value="NZ_MASW01000003.1"/>
</dbReference>
<name>A0A2V4AVP4_9PSEU</name>
<dbReference type="Pfam" id="PF21848">
    <property type="entry name" value="DUF6907"/>
    <property type="match status" value="1"/>
</dbReference>
<dbReference type="OrthoDB" id="5082479at2"/>
<accession>A0A2V4AVP4</accession>
<reference evidence="1 2" key="1">
    <citation type="submission" date="2016-07" db="EMBL/GenBank/DDBJ databases">
        <title>Draft genome sequence of Prauserella muralis DSM 45305, isolated from a mould-covered wall in an indoor environment.</title>
        <authorList>
            <person name="Ruckert C."/>
            <person name="Albersmeier A."/>
            <person name="Jiang C.-L."/>
            <person name="Jiang Y."/>
            <person name="Kalinowski J."/>
            <person name="Schneider O."/>
            <person name="Winkler A."/>
            <person name="Zotchev S.B."/>
        </authorList>
    </citation>
    <scope>NUCLEOTIDE SEQUENCE [LARGE SCALE GENOMIC DNA]</scope>
    <source>
        <strain evidence="1 2">DSM 45305</strain>
    </source>
</reference>
<protein>
    <submittedName>
        <fullName evidence="1">Uncharacterized protein</fullName>
    </submittedName>
</protein>
<comment type="caution">
    <text evidence="1">The sequence shown here is derived from an EMBL/GenBank/DDBJ whole genome shotgun (WGS) entry which is preliminary data.</text>
</comment>
<dbReference type="Proteomes" id="UP000249915">
    <property type="component" value="Unassembled WGS sequence"/>
</dbReference>
<keyword evidence="2" id="KW-1185">Reference proteome</keyword>
<dbReference type="EMBL" id="MASW01000003">
    <property type="protein sequence ID" value="PXY25407.1"/>
    <property type="molecule type" value="Genomic_DNA"/>
</dbReference>
<evidence type="ECO:0000313" key="1">
    <source>
        <dbReference type="EMBL" id="PXY25407.1"/>
    </source>
</evidence>
<sequence length="130" mass="14987">MTTTGSADDEQHEDERPFWLTEPCPAWCDRLHHDWEPIEDRRHQSDLVGHVELSTMPADKVINGDNTFDHIPHCLELRMDQGYRENSPRLHLEEHLCRNGEFALTLNEAEQVATTLTRLITMGRTGQTNG</sequence>
<gene>
    <name evidence="1" type="ORF">BAY60_18700</name>
</gene>
<proteinExistence type="predicted"/>